<dbReference type="EMBL" id="CAKJVE010000004">
    <property type="protein sequence ID" value="CAG9705430.1"/>
    <property type="molecule type" value="Genomic_DNA"/>
</dbReference>
<protein>
    <submittedName>
        <fullName evidence="1">HTH cro/C1-type domain-containing protein</fullName>
    </submittedName>
</protein>
<name>A0AA86MF24_9CLOT</name>
<accession>A0AA86MF24</accession>
<dbReference type="SUPFAM" id="SSF47413">
    <property type="entry name" value="lambda repressor-like DNA-binding domains"/>
    <property type="match status" value="1"/>
</dbReference>
<dbReference type="Proteomes" id="UP000789738">
    <property type="component" value="Unassembled WGS sequence"/>
</dbReference>
<dbReference type="InterPro" id="IPR001387">
    <property type="entry name" value="Cro/C1-type_HTH"/>
</dbReference>
<dbReference type="Gene3D" id="1.10.260.40">
    <property type="entry name" value="lambda repressor-like DNA-binding domains"/>
    <property type="match status" value="1"/>
</dbReference>
<proteinExistence type="predicted"/>
<comment type="caution">
    <text evidence="1">The sequence shown here is derived from an EMBL/GenBank/DDBJ whole genome shotgun (WGS) entry which is preliminary data.</text>
</comment>
<dbReference type="GO" id="GO:0003677">
    <property type="term" value="F:DNA binding"/>
    <property type="evidence" value="ECO:0007669"/>
    <property type="project" value="InterPro"/>
</dbReference>
<dbReference type="CDD" id="cd00093">
    <property type="entry name" value="HTH_XRE"/>
    <property type="match status" value="1"/>
</dbReference>
<reference evidence="1" key="1">
    <citation type="submission" date="2021-10" db="EMBL/GenBank/DDBJ databases">
        <authorList>
            <person name="Mesa V."/>
        </authorList>
    </citation>
    <scope>NUCLEOTIDE SEQUENCE</scope>
    <source>
        <strain evidence="1">CC3_PB</strain>
    </source>
</reference>
<sequence length="65" mass="7500">MNIIKDIKILLLKENMNQTEIANKIGTTQANLSKKFKNNTLYSKDIEKIADALGYDLKLEFIKKK</sequence>
<evidence type="ECO:0000313" key="1">
    <source>
        <dbReference type="EMBL" id="CAG9705430.1"/>
    </source>
</evidence>
<evidence type="ECO:0000313" key="2">
    <source>
        <dbReference type="Proteomes" id="UP000789738"/>
    </source>
</evidence>
<dbReference type="PROSITE" id="PS50943">
    <property type="entry name" value="HTH_CROC1"/>
    <property type="match status" value="1"/>
</dbReference>
<gene>
    <name evidence="1" type="ORF">CNEO_41872</name>
</gene>
<dbReference type="InterPro" id="IPR010982">
    <property type="entry name" value="Lambda_DNA-bd_dom_sf"/>
</dbReference>
<dbReference type="RefSeq" id="WP_210886065.1">
    <property type="nucleotide sequence ID" value="NZ_CAKJVE010000004.1"/>
</dbReference>
<dbReference type="AlphaFoldDB" id="A0AA86MF24"/>
<dbReference type="Pfam" id="PF13443">
    <property type="entry name" value="HTH_26"/>
    <property type="match status" value="1"/>
</dbReference>
<organism evidence="1 2">
    <name type="scientific">Clostridium neonatale</name>
    <dbReference type="NCBI Taxonomy" id="137838"/>
    <lineage>
        <taxon>Bacteria</taxon>
        <taxon>Bacillati</taxon>
        <taxon>Bacillota</taxon>
        <taxon>Clostridia</taxon>
        <taxon>Eubacteriales</taxon>
        <taxon>Clostridiaceae</taxon>
        <taxon>Clostridium</taxon>
    </lineage>
</organism>